<dbReference type="AlphaFoldDB" id="G4D670"/>
<proteinExistence type="predicted"/>
<dbReference type="Proteomes" id="UP000003422">
    <property type="component" value="Unassembled WGS sequence"/>
</dbReference>
<comment type="caution">
    <text evidence="1">The sequence shown here is derived from an EMBL/GenBank/DDBJ whole genome shotgun (WGS) entry which is preliminary data.</text>
</comment>
<dbReference type="STRING" id="997350.HMPREF9129_1900"/>
<evidence type="ECO:0000313" key="2">
    <source>
        <dbReference type="Proteomes" id="UP000003422"/>
    </source>
</evidence>
<name>G4D670_9FIRM</name>
<sequence>MDLNQIKKVIGSITIVKIKSMFHIALTIKYKIKNSINENSSTLFKYYLRNLHYLKF</sequence>
<dbReference type="HOGENOM" id="CLU_3010285_0_0_9"/>
<dbReference type="EMBL" id="AGBB01000193">
    <property type="protein sequence ID" value="EGY77358.1"/>
    <property type="molecule type" value="Genomic_DNA"/>
</dbReference>
<protein>
    <submittedName>
        <fullName evidence="1">Uncharacterized protein</fullName>
    </submittedName>
</protein>
<reference evidence="1 2" key="1">
    <citation type="submission" date="2011-06" db="EMBL/GenBank/DDBJ databases">
        <authorList>
            <person name="Muzny D."/>
            <person name="Qin X."/>
            <person name="Deng J."/>
            <person name="Jiang H."/>
            <person name="Liu Y."/>
            <person name="Qu J."/>
            <person name="Song X.-Z."/>
            <person name="Zhang L."/>
            <person name="Thornton R."/>
            <person name="Coyle M."/>
            <person name="Francisco L."/>
            <person name="Jackson L."/>
            <person name="Javaid M."/>
            <person name="Korchina V."/>
            <person name="Kovar C."/>
            <person name="Mata R."/>
            <person name="Mathew T."/>
            <person name="Ngo R."/>
            <person name="Nguyen L."/>
            <person name="Nguyen N."/>
            <person name="Okwuonu G."/>
            <person name="Ongeri F."/>
            <person name="Pham C."/>
            <person name="Simmons D."/>
            <person name="Wilczek-Boney K."/>
            <person name="Hale W."/>
            <person name="Jakkamsetti A."/>
            <person name="Pham P."/>
            <person name="Ruth R."/>
            <person name="San Lucas F."/>
            <person name="Warren J."/>
            <person name="Zhang J."/>
            <person name="Zhao Z."/>
            <person name="Zhou C."/>
            <person name="Zhu D."/>
            <person name="Lee S."/>
            <person name="Bess C."/>
            <person name="Blankenburg K."/>
            <person name="Forbes L."/>
            <person name="Fu Q."/>
            <person name="Gubbala S."/>
            <person name="Hirani K."/>
            <person name="Jayaseelan J.C."/>
            <person name="Lara F."/>
            <person name="Munidasa M."/>
            <person name="Palculict T."/>
            <person name="Patil S."/>
            <person name="Pu L.-L."/>
            <person name="Saada N."/>
            <person name="Tang L."/>
            <person name="Weissenberger G."/>
            <person name="Zhu Y."/>
            <person name="Hemphill L."/>
            <person name="Shang Y."/>
            <person name="Youmans B."/>
            <person name="Ayvaz T."/>
            <person name="Ross M."/>
            <person name="Santibanez J."/>
            <person name="Aqrawi P."/>
            <person name="Gross S."/>
            <person name="Joshi V."/>
            <person name="Fowler G."/>
            <person name="Nazareth L."/>
            <person name="Reid J."/>
            <person name="Worley K."/>
            <person name="Petrosino J."/>
            <person name="Highlander S."/>
            <person name="Gibbs R."/>
        </authorList>
    </citation>
    <scope>NUCLEOTIDE SEQUENCE [LARGE SCALE GENOMIC DNA]</scope>
    <source>
        <strain evidence="1 2">ATCC 29427</strain>
    </source>
</reference>
<accession>G4D670</accession>
<evidence type="ECO:0000313" key="1">
    <source>
        <dbReference type="EMBL" id="EGY77358.1"/>
    </source>
</evidence>
<keyword evidence="2" id="KW-1185">Reference proteome</keyword>
<organism evidence="1 2">
    <name type="scientific">Peptoniphilus indolicus ATCC 29427</name>
    <dbReference type="NCBI Taxonomy" id="997350"/>
    <lineage>
        <taxon>Bacteria</taxon>
        <taxon>Bacillati</taxon>
        <taxon>Bacillota</taxon>
        <taxon>Tissierellia</taxon>
        <taxon>Tissierellales</taxon>
        <taxon>Peptoniphilaceae</taxon>
        <taxon>Peptoniphilus</taxon>
    </lineage>
</organism>
<gene>
    <name evidence="1" type="ORF">HMPREF9129_1900</name>
</gene>